<dbReference type="InterPro" id="IPR036392">
    <property type="entry name" value="PLAT/LH2_dom_sf"/>
</dbReference>
<name>A0A4U6TTE1_SETVI</name>
<dbReference type="PANTHER" id="PTHR31718">
    <property type="entry name" value="PLAT DOMAIN-CONTAINING PROTEIN"/>
    <property type="match status" value="1"/>
</dbReference>
<reference evidence="4" key="1">
    <citation type="submission" date="2019-03" db="EMBL/GenBank/DDBJ databases">
        <title>WGS assembly of Setaria viridis.</title>
        <authorList>
            <person name="Huang P."/>
            <person name="Jenkins J."/>
            <person name="Grimwood J."/>
            <person name="Barry K."/>
            <person name="Healey A."/>
            <person name="Mamidi S."/>
            <person name="Sreedasyam A."/>
            <person name="Shu S."/>
            <person name="Feldman M."/>
            <person name="Wu J."/>
            <person name="Yu Y."/>
            <person name="Chen C."/>
            <person name="Johnson J."/>
            <person name="Rokhsar D."/>
            <person name="Baxter I."/>
            <person name="Schmutz J."/>
            <person name="Brutnell T."/>
            <person name="Kellogg E."/>
        </authorList>
    </citation>
    <scope>NUCLEOTIDE SEQUENCE [LARGE SCALE GENOMIC DNA]</scope>
</reference>
<gene>
    <name evidence="4" type="ORF">SEVIR_7G129700v2</name>
</gene>
<dbReference type="OMA" id="WFCDYLE"/>
<dbReference type="InterPro" id="IPR001024">
    <property type="entry name" value="PLAT/LH2_dom"/>
</dbReference>
<dbReference type="PROSITE" id="PS50095">
    <property type="entry name" value="PLAT"/>
    <property type="match status" value="1"/>
</dbReference>
<evidence type="ECO:0000256" key="1">
    <source>
        <dbReference type="PROSITE-ProRule" id="PRU00152"/>
    </source>
</evidence>
<proteinExistence type="predicted"/>
<dbReference type="AlphaFoldDB" id="A0A4U6TTE1"/>
<accession>A0A4U6TTE1</accession>
<dbReference type="Gramene" id="TKW04754">
    <property type="protein sequence ID" value="TKW04754"/>
    <property type="gene ID" value="SEVIR_7G129700v2"/>
</dbReference>
<feature type="domain" description="PLAT" evidence="3">
    <location>
        <begin position="49"/>
        <end position="176"/>
    </location>
</feature>
<evidence type="ECO:0000259" key="3">
    <source>
        <dbReference type="PROSITE" id="PS50095"/>
    </source>
</evidence>
<dbReference type="Pfam" id="PF01477">
    <property type="entry name" value="PLAT"/>
    <property type="match status" value="1"/>
</dbReference>
<dbReference type="SUPFAM" id="SSF49723">
    <property type="entry name" value="Lipase/lipooxygenase domain (PLAT/LH2 domain)"/>
    <property type="match status" value="1"/>
</dbReference>
<dbReference type="PANTHER" id="PTHR31718:SF59">
    <property type="entry name" value="PLAT DOMAIN-CONTAINING PROTEIN"/>
    <property type="match status" value="1"/>
</dbReference>
<dbReference type="Gene3D" id="2.60.60.20">
    <property type="entry name" value="PLAT/LH2 domain"/>
    <property type="match status" value="1"/>
</dbReference>
<sequence length="186" mass="19224">MAGKALSSAILLSFVILAAGSRSPAGVRQVQAVAPLQSSSATTADDYECVYTVYVQTGSIWKAGTDSVIGLGLRAADGAGFTIPDLAKWGGLMGAGHDYYERGHLDIFSGRGPCLPSPPCGMNLTSDGSGAHHGWYCKSVEVTASGPRAACARAAFGVEQWLATDAPPYQLHAERSVCGKSDAAEE</sequence>
<organism evidence="4 5">
    <name type="scientific">Setaria viridis</name>
    <name type="common">Green bristlegrass</name>
    <name type="synonym">Setaria italica subsp. viridis</name>
    <dbReference type="NCBI Taxonomy" id="4556"/>
    <lineage>
        <taxon>Eukaryota</taxon>
        <taxon>Viridiplantae</taxon>
        <taxon>Streptophyta</taxon>
        <taxon>Embryophyta</taxon>
        <taxon>Tracheophyta</taxon>
        <taxon>Spermatophyta</taxon>
        <taxon>Magnoliopsida</taxon>
        <taxon>Liliopsida</taxon>
        <taxon>Poales</taxon>
        <taxon>Poaceae</taxon>
        <taxon>PACMAD clade</taxon>
        <taxon>Panicoideae</taxon>
        <taxon>Panicodae</taxon>
        <taxon>Paniceae</taxon>
        <taxon>Cenchrinae</taxon>
        <taxon>Setaria</taxon>
    </lineage>
</organism>
<evidence type="ECO:0000313" key="5">
    <source>
        <dbReference type="Proteomes" id="UP000298652"/>
    </source>
</evidence>
<feature type="chain" id="PRO_5020283825" description="PLAT domain-containing protein" evidence="2">
    <location>
        <begin position="21"/>
        <end position="186"/>
    </location>
</feature>
<comment type="caution">
    <text evidence="1">Lacks conserved residue(s) required for the propagation of feature annotation.</text>
</comment>
<evidence type="ECO:0000313" key="4">
    <source>
        <dbReference type="EMBL" id="TKW04754.1"/>
    </source>
</evidence>
<dbReference type="Proteomes" id="UP000298652">
    <property type="component" value="Chromosome 7"/>
</dbReference>
<evidence type="ECO:0000256" key="2">
    <source>
        <dbReference type="SAM" id="SignalP"/>
    </source>
</evidence>
<protein>
    <recommendedName>
        <fullName evidence="3">PLAT domain-containing protein</fullName>
    </recommendedName>
</protein>
<dbReference type="EMBL" id="CM016558">
    <property type="protein sequence ID" value="TKW04754.1"/>
    <property type="molecule type" value="Genomic_DNA"/>
</dbReference>
<keyword evidence="5" id="KW-1185">Reference proteome</keyword>
<dbReference type="CDD" id="cd01754">
    <property type="entry name" value="PLAT_plant_stress"/>
    <property type="match status" value="1"/>
</dbReference>
<feature type="signal peptide" evidence="2">
    <location>
        <begin position="1"/>
        <end position="20"/>
    </location>
</feature>
<keyword evidence="2" id="KW-0732">Signal</keyword>